<accession>A0ABR1R738</accession>
<dbReference type="Proteomes" id="UP001396898">
    <property type="component" value="Unassembled WGS sequence"/>
</dbReference>
<reference evidence="1 2" key="1">
    <citation type="submission" date="2023-01" db="EMBL/GenBank/DDBJ databases">
        <title>Analysis of 21 Apiospora genomes using comparative genomics revels a genus with tremendous synthesis potential of carbohydrate active enzymes and secondary metabolites.</title>
        <authorList>
            <person name="Sorensen T."/>
        </authorList>
    </citation>
    <scope>NUCLEOTIDE SEQUENCE [LARGE SCALE GENOMIC DNA]</scope>
    <source>
        <strain evidence="1 2">CBS 20057</strain>
    </source>
</reference>
<evidence type="ECO:0000313" key="1">
    <source>
        <dbReference type="EMBL" id="KAK8001528.1"/>
    </source>
</evidence>
<proteinExistence type="predicted"/>
<name>A0ABR1R738_9PEZI</name>
<keyword evidence="2" id="KW-1185">Reference proteome</keyword>
<comment type="caution">
    <text evidence="1">The sequence shown here is derived from an EMBL/GenBank/DDBJ whole genome shotgun (WGS) entry which is preliminary data.</text>
</comment>
<gene>
    <name evidence="1" type="ORF">PG991_013750</name>
</gene>
<dbReference type="EMBL" id="JAQQWI010000018">
    <property type="protein sequence ID" value="KAK8001528.1"/>
    <property type="molecule type" value="Genomic_DNA"/>
</dbReference>
<protein>
    <submittedName>
        <fullName evidence="1">Uncharacterized protein</fullName>
    </submittedName>
</protein>
<sequence>MNEPLFDPGDLPLGTSVVSVLKFDFLDAIAKFKNTLPTDYIRDSWLKILQKQCSELHSQFGRGDRDDVSDRVSLLYLQMLFLKGLYRSVCGDAAEICGWEKMPCMISPYLNGLGDSTQFPSDLFSLAMKATTEADLLEYLAYGADTSGRTGPATITTACLVANTAAPAGNREVQKWDQ</sequence>
<organism evidence="1 2">
    <name type="scientific">Apiospora marii</name>
    <dbReference type="NCBI Taxonomy" id="335849"/>
    <lineage>
        <taxon>Eukaryota</taxon>
        <taxon>Fungi</taxon>
        <taxon>Dikarya</taxon>
        <taxon>Ascomycota</taxon>
        <taxon>Pezizomycotina</taxon>
        <taxon>Sordariomycetes</taxon>
        <taxon>Xylariomycetidae</taxon>
        <taxon>Amphisphaeriales</taxon>
        <taxon>Apiosporaceae</taxon>
        <taxon>Apiospora</taxon>
    </lineage>
</organism>
<evidence type="ECO:0000313" key="2">
    <source>
        <dbReference type="Proteomes" id="UP001396898"/>
    </source>
</evidence>